<organism evidence="1 2">
    <name type="scientific">Sphaerotilus microaerophilus</name>
    <dbReference type="NCBI Taxonomy" id="2914710"/>
    <lineage>
        <taxon>Bacteria</taxon>
        <taxon>Pseudomonadati</taxon>
        <taxon>Pseudomonadota</taxon>
        <taxon>Betaproteobacteria</taxon>
        <taxon>Burkholderiales</taxon>
        <taxon>Sphaerotilaceae</taxon>
        <taxon>Sphaerotilus</taxon>
    </lineage>
</organism>
<name>A0ABM7YJV5_9BURK</name>
<dbReference type="Gene3D" id="2.130.10.10">
    <property type="entry name" value="YVTN repeat-like/Quinoprotein amine dehydrogenase"/>
    <property type="match status" value="1"/>
</dbReference>
<evidence type="ECO:0000313" key="2">
    <source>
        <dbReference type="Proteomes" id="UP001057498"/>
    </source>
</evidence>
<gene>
    <name evidence="1" type="ORF">CATMQ487_15360</name>
</gene>
<sequence>MFAACGGGSDGDAVTVDPEPTLACGASETSTATLADQDNALVPALAKPARGIPFTEPTYGTSMVRLTDHAADGLSGFARQDYSRRQAFNANNTRVLIYSISGHWHLYDANTQQFVKTLSGPAADAEIQWHPTNPDLLYYMPTNGLGMQVQELTVSTGATRVIGDLSARLRARWPTANAAWTKSEGSPSADGRYWCLMVDDGSWGSVGIVTWDRDTDTVLGYLSTNGDRPDHVSMSPSGSYCVVSGDSARGTVAYSRDFSTVRKLLSKSEHSDIALDANGDDVFVSIDYRSSGGSLFMTHIPSCKRTELFSTYVDQTATALHISGKAYAKPGWVLVSTYADYYAPNPDLDTRRWLHRKVMAVQLAANPTIRHLAHHRSYVGEDTYWAEPQASVNRDFTRVVFNSDWGNDTAPTDPLDIDTYMISLPAW</sequence>
<reference evidence="1" key="1">
    <citation type="submission" date="2022-04" db="EMBL/GenBank/DDBJ databases">
        <title>Whole genome sequence of Sphaerotilus sp. FB-5.</title>
        <authorList>
            <person name="Takeda M."/>
            <person name="Narihara S."/>
            <person name="Akimoto M."/>
            <person name="Akimoto R."/>
            <person name="Nishiyashiki S."/>
            <person name="Murakami T."/>
        </authorList>
    </citation>
    <scope>NUCLEOTIDE SEQUENCE</scope>
    <source>
        <strain evidence="1">FB-5</strain>
    </source>
</reference>
<protein>
    <submittedName>
        <fullName evidence="1">Uncharacterized protein</fullName>
    </submittedName>
</protein>
<keyword evidence="2" id="KW-1185">Reference proteome</keyword>
<evidence type="ECO:0000313" key="1">
    <source>
        <dbReference type="EMBL" id="BDI04566.1"/>
    </source>
</evidence>
<dbReference type="Proteomes" id="UP001057498">
    <property type="component" value="Chromosome"/>
</dbReference>
<accession>A0ABM7YJV5</accession>
<dbReference type="EMBL" id="AP025730">
    <property type="protein sequence ID" value="BDI04566.1"/>
    <property type="molecule type" value="Genomic_DNA"/>
</dbReference>
<proteinExistence type="predicted"/>
<dbReference type="SUPFAM" id="SSF69322">
    <property type="entry name" value="Tricorn protease domain 2"/>
    <property type="match status" value="1"/>
</dbReference>
<dbReference type="InterPro" id="IPR015943">
    <property type="entry name" value="WD40/YVTN_repeat-like_dom_sf"/>
</dbReference>